<dbReference type="CDD" id="cd06261">
    <property type="entry name" value="TM_PBP2"/>
    <property type="match status" value="2"/>
</dbReference>
<feature type="domain" description="ABC transmembrane type-1" evidence="6">
    <location>
        <begin position="66"/>
        <end position="265"/>
    </location>
</feature>
<feature type="transmembrane region" description="Helical" evidence="5">
    <location>
        <begin position="134"/>
        <end position="156"/>
    </location>
</feature>
<dbReference type="PROSITE" id="PS50928">
    <property type="entry name" value="ABC_TM1"/>
    <property type="match status" value="2"/>
</dbReference>
<protein>
    <submittedName>
        <fullName evidence="7">ABC transporter permease subunit</fullName>
    </submittedName>
</protein>
<dbReference type="RefSeq" id="WP_152748839.1">
    <property type="nucleotide sequence ID" value="NZ_VUBA01000032.1"/>
</dbReference>
<comment type="caution">
    <text evidence="7">The sequence shown here is derived from an EMBL/GenBank/DDBJ whole genome shotgun (WGS) entry which is preliminary data.</text>
</comment>
<gene>
    <name evidence="7" type="ORF">F0170_05145</name>
</gene>
<feature type="transmembrane region" description="Helical" evidence="5">
    <location>
        <begin position="21"/>
        <end position="40"/>
    </location>
</feature>
<feature type="transmembrane region" description="Helical" evidence="5">
    <location>
        <begin position="369"/>
        <end position="402"/>
    </location>
</feature>
<dbReference type="InterPro" id="IPR035906">
    <property type="entry name" value="MetI-like_sf"/>
</dbReference>
<dbReference type="SUPFAM" id="SSF161098">
    <property type="entry name" value="MetI-like"/>
    <property type="match status" value="2"/>
</dbReference>
<dbReference type="InterPro" id="IPR000515">
    <property type="entry name" value="MetI-like"/>
</dbReference>
<keyword evidence="5" id="KW-0813">Transport</keyword>
<dbReference type="PANTHER" id="PTHR42744:SF1">
    <property type="entry name" value="BINDING-PROTEIN-DEPENDENT TRANSPORT SYSTEMS INNER MEMBRANE COMPONENT"/>
    <property type="match status" value="1"/>
</dbReference>
<accession>A0A5N7JQA2</accession>
<feature type="transmembrane region" description="Helical" evidence="5">
    <location>
        <begin position="71"/>
        <end position="92"/>
    </location>
</feature>
<dbReference type="EMBL" id="VUBA01000032">
    <property type="protein sequence ID" value="MPQ83423.1"/>
    <property type="molecule type" value="Genomic_DNA"/>
</dbReference>
<feature type="transmembrane region" description="Helical" evidence="5">
    <location>
        <begin position="339"/>
        <end position="357"/>
    </location>
</feature>
<keyword evidence="3 5" id="KW-1133">Transmembrane helix</keyword>
<reference evidence="7 8" key="1">
    <citation type="submission" date="2019-09" db="EMBL/GenBank/DDBJ databases">
        <title>The draft genomes of Allium pathogen Pseudomonas sp.</title>
        <authorList>
            <person name="Fujikawa T."/>
            <person name="Sawada H."/>
        </authorList>
    </citation>
    <scope>NUCLEOTIDE SEQUENCE [LARGE SCALE GENOMIC DNA]</scope>
    <source>
        <strain evidence="7 8">MAFF 730085</strain>
    </source>
</reference>
<dbReference type="AlphaFoldDB" id="A0A5N7JQA2"/>
<comment type="similarity">
    <text evidence="5">Belongs to the binding-protein-dependent transport system permease family.</text>
</comment>
<name>A0A5N7JQA2_9PSED</name>
<feature type="transmembrane region" description="Helical" evidence="5">
    <location>
        <begin position="414"/>
        <end position="437"/>
    </location>
</feature>
<dbReference type="GO" id="GO:0005886">
    <property type="term" value="C:plasma membrane"/>
    <property type="evidence" value="ECO:0007669"/>
    <property type="project" value="UniProtKB-SubCell"/>
</dbReference>
<keyword evidence="4 5" id="KW-0472">Membrane</keyword>
<evidence type="ECO:0000259" key="6">
    <source>
        <dbReference type="PROSITE" id="PS50928"/>
    </source>
</evidence>
<evidence type="ECO:0000256" key="4">
    <source>
        <dbReference type="ARBA" id="ARBA00023136"/>
    </source>
</evidence>
<feature type="domain" description="ABC transmembrane type-1" evidence="6">
    <location>
        <begin position="380"/>
        <end position="566"/>
    </location>
</feature>
<feature type="transmembrane region" description="Helical" evidence="5">
    <location>
        <begin position="188"/>
        <end position="208"/>
    </location>
</feature>
<evidence type="ECO:0000256" key="3">
    <source>
        <dbReference type="ARBA" id="ARBA00022989"/>
    </source>
</evidence>
<evidence type="ECO:0000313" key="7">
    <source>
        <dbReference type="EMBL" id="MPQ83423.1"/>
    </source>
</evidence>
<comment type="subcellular location">
    <subcellularLocation>
        <location evidence="1 5">Cell membrane</location>
        <topology evidence="1 5">Multi-pass membrane protein</topology>
    </subcellularLocation>
</comment>
<dbReference type="GO" id="GO:0055085">
    <property type="term" value="P:transmembrane transport"/>
    <property type="evidence" value="ECO:0007669"/>
    <property type="project" value="InterPro"/>
</dbReference>
<organism evidence="7 8">
    <name type="scientific">Pseudomonas kitaguniensis</name>
    <dbReference type="NCBI Taxonomy" id="2607908"/>
    <lineage>
        <taxon>Bacteria</taxon>
        <taxon>Pseudomonadati</taxon>
        <taxon>Pseudomonadota</taxon>
        <taxon>Gammaproteobacteria</taxon>
        <taxon>Pseudomonadales</taxon>
        <taxon>Pseudomonadaceae</taxon>
        <taxon>Pseudomonas</taxon>
    </lineage>
</organism>
<proteinExistence type="inferred from homology"/>
<dbReference type="Proteomes" id="UP000325438">
    <property type="component" value="Unassembled WGS sequence"/>
</dbReference>
<evidence type="ECO:0000256" key="5">
    <source>
        <dbReference type="RuleBase" id="RU363032"/>
    </source>
</evidence>
<feature type="transmembrane region" description="Helical" evidence="5">
    <location>
        <begin position="241"/>
        <end position="261"/>
    </location>
</feature>
<feature type="transmembrane region" description="Helical" evidence="5">
    <location>
        <begin position="104"/>
        <end position="128"/>
    </location>
</feature>
<feature type="transmembrane region" description="Helical" evidence="5">
    <location>
        <begin position="548"/>
        <end position="567"/>
    </location>
</feature>
<evidence type="ECO:0000313" key="8">
    <source>
        <dbReference type="Proteomes" id="UP000325438"/>
    </source>
</evidence>
<evidence type="ECO:0000256" key="1">
    <source>
        <dbReference type="ARBA" id="ARBA00004651"/>
    </source>
</evidence>
<keyword evidence="2 5" id="KW-0812">Transmembrane</keyword>
<evidence type="ECO:0000256" key="2">
    <source>
        <dbReference type="ARBA" id="ARBA00022692"/>
    </source>
</evidence>
<dbReference type="Pfam" id="PF00528">
    <property type="entry name" value="BPD_transp_1"/>
    <property type="match status" value="2"/>
</dbReference>
<dbReference type="PANTHER" id="PTHR42744">
    <property type="entry name" value="BINDING-PROTEIN-DEPENDENT TRANSPORT SYSTEMS INNER MEMBRANE COMPONENT"/>
    <property type="match status" value="1"/>
</dbReference>
<feature type="transmembrane region" description="Helical" evidence="5">
    <location>
        <begin position="443"/>
        <end position="469"/>
    </location>
</feature>
<sequence>MNRVFRDYLPASTLRLLPNRWDLVALPLVIGFLLFFSITARETWAPIATLQSEVISLDPANLPEYAMRTTLRMLAAMVAALIFTLLYGTLAAKSRRAEKLLVPVLDILQSVPVLGYISFTVTFFLLLFPGRVLGAEFAAIFAIFTSQAWNMTFSFYQSLRMLPHDLVEVSTNLRLSGWQKFWKLDVPFAMPGLVWNMMMSMSGGWFFVVASEAITVGDKTITLPGVGSYLALAIAQKDLHAVGYVILAMIAVILMYDQLLFRPLVAWADKFRMETTASQGAAPQSWLLNLIQRTRVVQRMLRPATRTISRIGNKRFSLAGGALKALPTETPAASKVIDWVWGTLIALLAAYALYHIVQYVGTEVTLAEVGHVCVLGLITLLRVVGLILIASLIWVPLGVMIGLRPKLAEKIQPLAQFLAAFPANLLFPVFVIVILHYNLNPDIWLSPLIVLGTQWYILFNVIAGATAFPNDFKEAAANFRIRGWLWWRKVMLPGIFPYYVTGAITASGGAWNASIVSEYVSWGQDNVVAHGLGAYIAQTTAAGDFPKIALGVVVMSIFVVAFNRAVWRPMYAIAENKLRLN</sequence>
<dbReference type="Gene3D" id="1.10.3720.10">
    <property type="entry name" value="MetI-like"/>
    <property type="match status" value="2"/>
</dbReference>